<protein>
    <submittedName>
        <fullName evidence="1">Uncharacterized protein</fullName>
    </submittedName>
</protein>
<dbReference type="EMBL" id="HBUF01682217">
    <property type="protein sequence ID" value="CAG6792530.1"/>
    <property type="molecule type" value="Transcribed_RNA"/>
</dbReference>
<sequence length="116" mass="13315">MVGLPETDRGLFLAGFYCVVYVRACNKELTPIIHHPNTVQMLTEMKMGFSPLKMNVPPGRQSNFVIMSTIFNWTRKTNYSTVRASKPRTIANIKNAFEMSCQNVVQEKLFTTYIFL</sequence>
<accession>A0A8D9BVU5</accession>
<proteinExistence type="predicted"/>
<dbReference type="AlphaFoldDB" id="A0A8D9BVU5"/>
<organism evidence="1">
    <name type="scientific">Cacopsylla melanoneura</name>
    <dbReference type="NCBI Taxonomy" id="428564"/>
    <lineage>
        <taxon>Eukaryota</taxon>
        <taxon>Metazoa</taxon>
        <taxon>Ecdysozoa</taxon>
        <taxon>Arthropoda</taxon>
        <taxon>Hexapoda</taxon>
        <taxon>Insecta</taxon>
        <taxon>Pterygota</taxon>
        <taxon>Neoptera</taxon>
        <taxon>Paraneoptera</taxon>
        <taxon>Hemiptera</taxon>
        <taxon>Sternorrhyncha</taxon>
        <taxon>Psylloidea</taxon>
        <taxon>Psyllidae</taxon>
        <taxon>Psyllinae</taxon>
        <taxon>Cacopsylla</taxon>
    </lineage>
</organism>
<evidence type="ECO:0000313" key="1">
    <source>
        <dbReference type="EMBL" id="CAG6792530.1"/>
    </source>
</evidence>
<reference evidence="1" key="1">
    <citation type="submission" date="2021-05" db="EMBL/GenBank/DDBJ databases">
        <authorList>
            <person name="Alioto T."/>
            <person name="Alioto T."/>
            <person name="Gomez Garrido J."/>
        </authorList>
    </citation>
    <scope>NUCLEOTIDE SEQUENCE</scope>
</reference>
<name>A0A8D9BVU5_9HEMI</name>